<proteinExistence type="inferred from homology"/>
<gene>
    <name evidence="9" type="primary">pncA</name>
    <name evidence="9" type="ORF">SSABA_v1c05130</name>
</gene>
<comment type="pathway">
    <text evidence="5">Cofactor biosynthesis; nicotinate biosynthesis; nicotinate from nicotinamide: step 1/1.</text>
</comment>
<dbReference type="InterPro" id="IPR052347">
    <property type="entry name" value="Isochorismatase_Nicotinamidase"/>
</dbReference>
<dbReference type="PATRIC" id="fig|1276257.3.peg.523"/>
<keyword evidence="2" id="KW-0662">Pyridine nucleotide biosynthesis</keyword>
<dbReference type="PANTHER" id="PTHR11080">
    <property type="entry name" value="PYRAZINAMIDASE/NICOTINAMIDASE"/>
    <property type="match status" value="1"/>
</dbReference>
<protein>
    <recommendedName>
        <fullName evidence="6">nicotinamidase</fullName>
        <ecNumber evidence="6">3.5.1.19</ecNumber>
    </recommendedName>
    <alternativeName>
        <fullName evidence="7">Nicotinamide deamidase</fullName>
    </alternativeName>
</protein>
<dbReference type="STRING" id="1276257.SSABA_v1c05130"/>
<dbReference type="HOGENOM" id="CLU_068979_13_1_14"/>
<dbReference type="OrthoDB" id="9796485at2"/>
<keyword evidence="4" id="KW-0378">Hydrolase</keyword>
<dbReference type="SUPFAM" id="SSF52499">
    <property type="entry name" value="Isochorismatase-like hydrolases"/>
    <property type="match status" value="1"/>
</dbReference>
<keyword evidence="10" id="KW-1185">Reference proteome</keyword>
<dbReference type="EMBL" id="CP006934">
    <property type="protein sequence ID" value="AHI53920.1"/>
    <property type="molecule type" value="Genomic_DNA"/>
</dbReference>
<dbReference type="EC" id="3.5.1.19" evidence="6"/>
<evidence type="ECO:0000256" key="5">
    <source>
        <dbReference type="ARBA" id="ARBA00037900"/>
    </source>
</evidence>
<reference evidence="9 10" key="1">
    <citation type="journal article" date="2014" name="Genome Biol. Evol.">
        <title>Molecular evolution of the substrate utilization strategies and putative virulence factors in mosquito-associated Spiroplasma species.</title>
        <authorList>
            <person name="Chang T.H."/>
            <person name="Lo W.S."/>
            <person name="Ku C."/>
            <person name="Chen L.L."/>
            <person name="Kuo C.H."/>
        </authorList>
    </citation>
    <scope>NUCLEOTIDE SEQUENCE [LARGE SCALE GENOMIC DNA]</scope>
    <source>
        <strain evidence="9">Ar-1343</strain>
    </source>
</reference>
<keyword evidence="3" id="KW-0479">Metal-binding</keyword>
<evidence type="ECO:0000259" key="8">
    <source>
        <dbReference type="Pfam" id="PF00857"/>
    </source>
</evidence>
<evidence type="ECO:0000313" key="10">
    <source>
        <dbReference type="Proteomes" id="UP000019265"/>
    </source>
</evidence>
<evidence type="ECO:0000256" key="2">
    <source>
        <dbReference type="ARBA" id="ARBA00022642"/>
    </source>
</evidence>
<dbReference type="InterPro" id="IPR000868">
    <property type="entry name" value="Isochorismatase-like_dom"/>
</dbReference>
<evidence type="ECO:0000256" key="1">
    <source>
        <dbReference type="ARBA" id="ARBA00006336"/>
    </source>
</evidence>
<dbReference type="GO" id="GO:0046872">
    <property type="term" value="F:metal ion binding"/>
    <property type="evidence" value="ECO:0007669"/>
    <property type="project" value="UniProtKB-KW"/>
</dbReference>
<evidence type="ECO:0000256" key="4">
    <source>
        <dbReference type="ARBA" id="ARBA00022801"/>
    </source>
</evidence>
<evidence type="ECO:0000256" key="7">
    <source>
        <dbReference type="ARBA" id="ARBA00043224"/>
    </source>
</evidence>
<dbReference type="PANTHER" id="PTHR11080:SF2">
    <property type="entry name" value="LD05707P"/>
    <property type="match status" value="1"/>
</dbReference>
<dbReference type="Gene3D" id="3.40.50.850">
    <property type="entry name" value="Isochorismatase-like"/>
    <property type="match status" value="1"/>
</dbReference>
<dbReference type="Pfam" id="PF00857">
    <property type="entry name" value="Isochorismatase"/>
    <property type="match status" value="1"/>
</dbReference>
<name>W6AAN9_9MOLU</name>
<organism evidence="9 10">
    <name type="scientific">Spiroplasma sabaudiense Ar-1343</name>
    <dbReference type="NCBI Taxonomy" id="1276257"/>
    <lineage>
        <taxon>Bacteria</taxon>
        <taxon>Bacillati</taxon>
        <taxon>Mycoplasmatota</taxon>
        <taxon>Mollicutes</taxon>
        <taxon>Entomoplasmatales</taxon>
        <taxon>Spiroplasmataceae</taxon>
        <taxon>Spiroplasma</taxon>
    </lineage>
</organism>
<evidence type="ECO:0000256" key="6">
    <source>
        <dbReference type="ARBA" id="ARBA00039017"/>
    </source>
</evidence>
<feature type="domain" description="Isochorismatase-like" evidence="8">
    <location>
        <begin position="4"/>
        <end position="160"/>
    </location>
</feature>
<dbReference type="InterPro" id="IPR036380">
    <property type="entry name" value="Isochorismatase-like_sf"/>
</dbReference>
<dbReference type="GO" id="GO:0008936">
    <property type="term" value="F:nicotinamidase activity"/>
    <property type="evidence" value="ECO:0007669"/>
    <property type="project" value="UniProtKB-EC"/>
</dbReference>
<dbReference type="KEGG" id="ssab:SSABA_v1c05130"/>
<sequence length="165" mass="18295">MKKALLIVDFQYDFVNPNGSLFVPGADKIGPYIESLMDEFKGNDNIIIASKDWHPSNHYSFKQWGNHCEQGKIGSELVLNLEKIDYTILKGQDENIESYSAFFDEKGNSNGLNELLQKLKIIEITIVGVATDICVANTVSSAVKLGYKTNLDLNGCAGFNNILTL</sequence>
<evidence type="ECO:0000256" key="3">
    <source>
        <dbReference type="ARBA" id="ARBA00022723"/>
    </source>
</evidence>
<dbReference type="GO" id="GO:0019363">
    <property type="term" value="P:pyridine nucleotide biosynthetic process"/>
    <property type="evidence" value="ECO:0007669"/>
    <property type="project" value="UniProtKB-KW"/>
</dbReference>
<comment type="similarity">
    <text evidence="1">Belongs to the isochorismatase family.</text>
</comment>
<dbReference type="AlphaFoldDB" id="W6AAN9"/>
<accession>W6AAN9</accession>
<dbReference type="RefSeq" id="WP_038673646.1">
    <property type="nucleotide sequence ID" value="NZ_CP006934.1"/>
</dbReference>
<dbReference type="eggNOG" id="COG1335">
    <property type="taxonomic scope" value="Bacteria"/>
</dbReference>
<evidence type="ECO:0000313" key="9">
    <source>
        <dbReference type="EMBL" id="AHI53920.1"/>
    </source>
</evidence>
<dbReference type="Proteomes" id="UP000019265">
    <property type="component" value="Chromosome"/>
</dbReference>